<dbReference type="AlphaFoldDB" id="A0A4R6IE16"/>
<sequence length="140" mass="15681">MLTISCKKSDGAADQPNTPAVLKTKILGKWKLIGGSYTTYDVNGKVVNTTDLGGRNPIPLYEFRDDDKLYVTDSGEQKVFFYTVSITAEGKMRILIDSAEYYDIGSINSTDMIWLQDLKAKEDEPGTIKTAHTEVRFQKM</sequence>
<dbReference type="Proteomes" id="UP000295499">
    <property type="component" value="Unassembled WGS sequence"/>
</dbReference>
<dbReference type="OrthoDB" id="241638at2"/>
<comment type="caution">
    <text evidence="1">The sequence shown here is derived from an EMBL/GenBank/DDBJ whole genome shotgun (WGS) entry which is preliminary data.</text>
</comment>
<gene>
    <name evidence="1" type="ORF">CLV32_4032</name>
</gene>
<evidence type="ECO:0000313" key="2">
    <source>
        <dbReference type="Proteomes" id="UP000295499"/>
    </source>
</evidence>
<dbReference type="RefSeq" id="WP_133558642.1">
    <property type="nucleotide sequence ID" value="NZ_SNWM01000005.1"/>
</dbReference>
<keyword evidence="2" id="KW-1185">Reference proteome</keyword>
<proteinExistence type="predicted"/>
<protein>
    <recommendedName>
        <fullName evidence="3">Lipocalin-like protein</fullName>
    </recommendedName>
</protein>
<name>A0A4R6IE16_9SPHI</name>
<organism evidence="1 2">
    <name type="scientific">Pedobacter duraquae</name>
    <dbReference type="NCBI Taxonomy" id="425511"/>
    <lineage>
        <taxon>Bacteria</taxon>
        <taxon>Pseudomonadati</taxon>
        <taxon>Bacteroidota</taxon>
        <taxon>Sphingobacteriia</taxon>
        <taxon>Sphingobacteriales</taxon>
        <taxon>Sphingobacteriaceae</taxon>
        <taxon>Pedobacter</taxon>
    </lineage>
</organism>
<evidence type="ECO:0008006" key="3">
    <source>
        <dbReference type="Google" id="ProtNLM"/>
    </source>
</evidence>
<dbReference type="EMBL" id="SNWM01000005">
    <property type="protein sequence ID" value="TDO20272.1"/>
    <property type="molecule type" value="Genomic_DNA"/>
</dbReference>
<evidence type="ECO:0000313" key="1">
    <source>
        <dbReference type="EMBL" id="TDO20272.1"/>
    </source>
</evidence>
<reference evidence="1 2" key="1">
    <citation type="submission" date="2019-03" db="EMBL/GenBank/DDBJ databases">
        <title>Genomic Encyclopedia of Archaeal and Bacterial Type Strains, Phase II (KMG-II): from individual species to whole genera.</title>
        <authorList>
            <person name="Goeker M."/>
        </authorList>
    </citation>
    <scope>NUCLEOTIDE SEQUENCE [LARGE SCALE GENOMIC DNA]</scope>
    <source>
        <strain evidence="1 2">DSM 19034</strain>
    </source>
</reference>
<accession>A0A4R6IE16</accession>